<dbReference type="SFLD" id="SFLDS00003">
    <property type="entry name" value="Haloacid_Dehalogenase"/>
    <property type="match status" value="1"/>
</dbReference>
<dbReference type="SUPFAM" id="SSF56784">
    <property type="entry name" value="HAD-like"/>
    <property type="match status" value="1"/>
</dbReference>
<evidence type="ECO:0000256" key="1">
    <source>
        <dbReference type="ARBA" id="ARBA00001946"/>
    </source>
</evidence>
<accession>A0A7W9HHJ2</accession>
<dbReference type="AlphaFoldDB" id="A0A7W9HHJ2"/>
<dbReference type="PRINTS" id="PR00413">
    <property type="entry name" value="HADHALOGNASE"/>
</dbReference>
<reference evidence="4 5" key="1">
    <citation type="submission" date="2020-08" db="EMBL/GenBank/DDBJ databases">
        <title>Sequencing the genomes of 1000 actinobacteria strains.</title>
        <authorList>
            <person name="Klenk H.-P."/>
        </authorList>
    </citation>
    <scope>NUCLEOTIDE SEQUENCE [LARGE SCALE GENOMIC DNA]</scope>
    <source>
        <strain evidence="4 5">DSM 45486</strain>
    </source>
</reference>
<dbReference type="InterPro" id="IPR036412">
    <property type="entry name" value="HAD-like_sf"/>
</dbReference>
<dbReference type="Gene3D" id="1.10.150.520">
    <property type="match status" value="1"/>
</dbReference>
<gene>
    <name evidence="4" type="ORF">F4560_002048</name>
</gene>
<keyword evidence="5" id="KW-1185">Reference proteome</keyword>
<evidence type="ECO:0000256" key="2">
    <source>
        <dbReference type="ARBA" id="ARBA00022801"/>
    </source>
</evidence>
<dbReference type="InterPro" id="IPR051400">
    <property type="entry name" value="HAD-like_hydrolase"/>
</dbReference>
<proteinExistence type="predicted"/>
<comment type="cofactor">
    <cofactor evidence="1">
        <name>Mg(2+)</name>
        <dbReference type="ChEBI" id="CHEBI:18420"/>
    </cofactor>
</comment>
<keyword evidence="2 4" id="KW-0378">Hydrolase</keyword>
<name>A0A7W9HHJ2_9PSEU</name>
<dbReference type="InterPro" id="IPR006439">
    <property type="entry name" value="HAD-SF_hydro_IA"/>
</dbReference>
<dbReference type="Gene3D" id="3.40.50.1000">
    <property type="entry name" value="HAD superfamily/HAD-like"/>
    <property type="match status" value="1"/>
</dbReference>
<evidence type="ECO:0000256" key="3">
    <source>
        <dbReference type="ARBA" id="ARBA00022842"/>
    </source>
</evidence>
<sequence>MRLVLFDLDDTLVDLAGAFGRWAVEFVGDHDLPSHAVSWLVAANRRATGPKDRLFAEIRAHFGLTDPVDRLWGRYRSRIPELVALRPFVLDGLVGLRAAGWRLGVVTNGQPDNQVAKLRRTGLADHVDGWCVSAEVGVRKPDPAIFRSAARRCGRPIEDGRIDGWMVGDSAELDVDGGRRAGLATFWISHGRPWPADLTPPDRVASDTHLAIQALLERR</sequence>
<dbReference type="PANTHER" id="PTHR46470">
    <property type="entry name" value="N-ACYLNEURAMINATE-9-PHOSPHATASE"/>
    <property type="match status" value="1"/>
</dbReference>
<protein>
    <submittedName>
        <fullName evidence="4">Putative hydrolase of the HAD superfamily</fullName>
    </submittedName>
</protein>
<dbReference type="Proteomes" id="UP000552097">
    <property type="component" value="Unassembled WGS sequence"/>
</dbReference>
<dbReference type="RefSeq" id="WP_184918912.1">
    <property type="nucleotide sequence ID" value="NZ_JACHMO010000001.1"/>
</dbReference>
<comment type="caution">
    <text evidence="4">The sequence shown here is derived from an EMBL/GenBank/DDBJ whole genome shotgun (WGS) entry which is preliminary data.</text>
</comment>
<dbReference type="GO" id="GO:0044281">
    <property type="term" value="P:small molecule metabolic process"/>
    <property type="evidence" value="ECO:0007669"/>
    <property type="project" value="UniProtKB-ARBA"/>
</dbReference>
<dbReference type="GO" id="GO:0016787">
    <property type="term" value="F:hydrolase activity"/>
    <property type="evidence" value="ECO:0007669"/>
    <property type="project" value="UniProtKB-KW"/>
</dbReference>
<dbReference type="SFLD" id="SFLDG01129">
    <property type="entry name" value="C1.5:_HAD__Beta-PGM__Phosphata"/>
    <property type="match status" value="1"/>
</dbReference>
<evidence type="ECO:0000313" key="5">
    <source>
        <dbReference type="Proteomes" id="UP000552097"/>
    </source>
</evidence>
<organism evidence="4 5">
    <name type="scientific">Saccharothrix ecbatanensis</name>
    <dbReference type="NCBI Taxonomy" id="1105145"/>
    <lineage>
        <taxon>Bacteria</taxon>
        <taxon>Bacillati</taxon>
        <taxon>Actinomycetota</taxon>
        <taxon>Actinomycetes</taxon>
        <taxon>Pseudonocardiales</taxon>
        <taxon>Pseudonocardiaceae</taxon>
        <taxon>Saccharothrix</taxon>
    </lineage>
</organism>
<dbReference type="InterPro" id="IPR023214">
    <property type="entry name" value="HAD_sf"/>
</dbReference>
<dbReference type="Pfam" id="PF00702">
    <property type="entry name" value="Hydrolase"/>
    <property type="match status" value="1"/>
</dbReference>
<evidence type="ECO:0000313" key="4">
    <source>
        <dbReference type="EMBL" id="MBB5802280.1"/>
    </source>
</evidence>
<keyword evidence="3" id="KW-0460">Magnesium</keyword>
<dbReference type="NCBIfam" id="TIGR01549">
    <property type="entry name" value="HAD-SF-IA-v1"/>
    <property type="match status" value="1"/>
</dbReference>
<dbReference type="EMBL" id="JACHMO010000001">
    <property type="protein sequence ID" value="MBB5802280.1"/>
    <property type="molecule type" value="Genomic_DNA"/>
</dbReference>